<dbReference type="Proteomes" id="UP000324585">
    <property type="component" value="Unassembled WGS sequence"/>
</dbReference>
<name>A0A5J4YI66_PORPP</name>
<accession>A0A5J4YI66</accession>
<sequence>MIAAGHRRMGFVGACGPRMGARHGTRKNALDRSPPWRLMSAGGSRTRRPEWQSLRMRARDGDVDEKELGKMSLGLGILTLAVDFANRLGVLNSVEGVQSRSDLVGVICGVTMILYGLATRDVNVRAEQQVELDGQFVDEKGADVVSESALQKLRGAARSVCDATTVRSVIVLKAGQVLYRYGVMGQAATVDTDAEIIKQALSKPSRTYFARVEILPAKEQLNFLPNNVQAVLFEPLPENGLLILGASKVRPFTPEDFGWIRALSNLIASLEL</sequence>
<dbReference type="PANTHER" id="PTHR34943:SF2">
    <property type="entry name" value="PROTEIN COFACTOR ASSEMBLY OF COMPLEX C SUBUNIT B CCB4, CHLOROPLASTIC"/>
    <property type="match status" value="1"/>
</dbReference>
<evidence type="ECO:0000313" key="3">
    <source>
        <dbReference type="Proteomes" id="UP000324585"/>
    </source>
</evidence>
<reference evidence="3" key="1">
    <citation type="journal article" date="2019" name="Nat. Commun.">
        <title>Expansion of phycobilisome linker gene families in mesophilic red algae.</title>
        <authorList>
            <person name="Lee J."/>
            <person name="Kim D."/>
            <person name="Bhattacharya D."/>
            <person name="Yoon H.S."/>
        </authorList>
    </citation>
    <scope>NUCLEOTIDE SEQUENCE [LARGE SCALE GENOMIC DNA]</scope>
    <source>
        <strain evidence="3">CCMP 1328</strain>
    </source>
</reference>
<proteinExistence type="predicted"/>
<evidence type="ECO:0000313" key="2">
    <source>
        <dbReference type="EMBL" id="KAA8490444.1"/>
    </source>
</evidence>
<protein>
    <submittedName>
        <fullName evidence="2">Protein COFACTOR ASSEMBLY OF COMPLEX C SUBUNIT B CCB4, chloroplastic</fullName>
    </submittedName>
</protein>
<feature type="region of interest" description="Disordered" evidence="1">
    <location>
        <begin position="22"/>
        <end position="45"/>
    </location>
</feature>
<dbReference type="OrthoDB" id="4724at2759"/>
<dbReference type="InterPro" id="IPR021325">
    <property type="entry name" value="CCB2/CCB4"/>
</dbReference>
<dbReference type="GO" id="GO:0010190">
    <property type="term" value="P:cytochrome b6f complex assembly"/>
    <property type="evidence" value="ECO:0007669"/>
    <property type="project" value="TreeGrafter"/>
</dbReference>
<dbReference type="InterPro" id="IPR044705">
    <property type="entry name" value="CCB4"/>
</dbReference>
<dbReference type="AlphaFoldDB" id="A0A5J4YI66"/>
<gene>
    <name evidence="2" type="ORF">FVE85_8970</name>
</gene>
<organism evidence="2 3">
    <name type="scientific">Porphyridium purpureum</name>
    <name type="common">Red alga</name>
    <name type="synonym">Porphyridium cruentum</name>
    <dbReference type="NCBI Taxonomy" id="35688"/>
    <lineage>
        <taxon>Eukaryota</taxon>
        <taxon>Rhodophyta</taxon>
        <taxon>Bangiophyceae</taxon>
        <taxon>Porphyridiales</taxon>
        <taxon>Porphyridiaceae</taxon>
        <taxon>Porphyridium</taxon>
    </lineage>
</organism>
<dbReference type="EMBL" id="VRMN01000027">
    <property type="protein sequence ID" value="KAA8490444.1"/>
    <property type="molecule type" value="Genomic_DNA"/>
</dbReference>
<evidence type="ECO:0000256" key="1">
    <source>
        <dbReference type="SAM" id="MobiDB-lite"/>
    </source>
</evidence>
<dbReference type="PANTHER" id="PTHR34943">
    <property type="match status" value="1"/>
</dbReference>
<dbReference type="Pfam" id="PF11152">
    <property type="entry name" value="CCB2_CCB4"/>
    <property type="match status" value="1"/>
</dbReference>
<dbReference type="GO" id="GO:0009507">
    <property type="term" value="C:chloroplast"/>
    <property type="evidence" value="ECO:0007669"/>
    <property type="project" value="TreeGrafter"/>
</dbReference>
<comment type="caution">
    <text evidence="2">The sequence shown here is derived from an EMBL/GenBank/DDBJ whole genome shotgun (WGS) entry which is preliminary data.</text>
</comment>
<keyword evidence="3" id="KW-1185">Reference proteome</keyword>